<dbReference type="PRINTS" id="PR00081">
    <property type="entry name" value="GDHRDH"/>
</dbReference>
<dbReference type="PANTHER" id="PTHR42760">
    <property type="entry name" value="SHORT-CHAIN DEHYDROGENASES/REDUCTASES FAMILY MEMBER"/>
    <property type="match status" value="1"/>
</dbReference>
<dbReference type="Gene3D" id="3.40.50.720">
    <property type="entry name" value="NAD(P)-binding Rossmann-like Domain"/>
    <property type="match status" value="1"/>
</dbReference>
<sequence length="392" mass="43330">MRPFTPDHIVYCRAFPLFIERGSTDDETAFLLKKAFEAYAEDYGYKPKVIAVTGLGFFICNNSKKNADIVKSLLIDSIKIAYYAACFSHPRNMSDELCEFIIGWEAESYRAGLSEKGAHRLSGKVAIITGSAQGFGKGIAERLAAEGAYTVIADINYEGASICSQQINEKYKYAFALPVKVNVTDEKSVESMIKTTVMNFGGIDIFINNAGIVRAGSLDEMSFESFSLVTGINYSAYFLCAKYASKVMKRQYEFAPDYYTDIIEINSKSGLTGSNKNFAYAGSKFGGIGLTQSFALELVQYNIKVNAICPGNFFEGPLWSDPEKGLFIQYLKAGKVPGANSVEDVKKYYEEKIPMKRGCRPEDVVKAILYIIDQKYETGQALPVTGGQVMLN</sequence>
<dbReference type="SUPFAM" id="SSF51735">
    <property type="entry name" value="NAD(P)-binding Rossmann-fold domains"/>
    <property type="match status" value="1"/>
</dbReference>
<dbReference type="InterPro" id="IPR002347">
    <property type="entry name" value="SDR_fam"/>
</dbReference>
<dbReference type="PROSITE" id="PS00061">
    <property type="entry name" value="ADH_SHORT"/>
    <property type="match status" value="1"/>
</dbReference>
<dbReference type="InterPro" id="IPR036291">
    <property type="entry name" value="NAD(P)-bd_dom_sf"/>
</dbReference>
<evidence type="ECO:0000256" key="1">
    <source>
        <dbReference type="ARBA" id="ARBA00006484"/>
    </source>
</evidence>
<dbReference type="GO" id="GO:0016616">
    <property type="term" value="F:oxidoreductase activity, acting on the CH-OH group of donors, NAD or NADP as acceptor"/>
    <property type="evidence" value="ECO:0007669"/>
    <property type="project" value="TreeGrafter"/>
</dbReference>
<reference evidence="2" key="1">
    <citation type="submission" date="2019-08" db="EMBL/GenBank/DDBJ databases">
        <authorList>
            <person name="Kucharzyk K."/>
            <person name="Murdoch R.W."/>
            <person name="Higgins S."/>
            <person name="Loffler F."/>
        </authorList>
    </citation>
    <scope>NUCLEOTIDE SEQUENCE</scope>
</reference>
<organism evidence="2">
    <name type="scientific">bioreactor metagenome</name>
    <dbReference type="NCBI Taxonomy" id="1076179"/>
    <lineage>
        <taxon>unclassified sequences</taxon>
        <taxon>metagenomes</taxon>
        <taxon>ecological metagenomes</taxon>
    </lineage>
</organism>
<proteinExistence type="inferred from homology"/>
<dbReference type="AlphaFoldDB" id="A0A645A047"/>
<dbReference type="FunFam" id="3.40.50.720:FF:000084">
    <property type="entry name" value="Short-chain dehydrogenase reductase"/>
    <property type="match status" value="1"/>
</dbReference>
<dbReference type="GO" id="GO:0018498">
    <property type="term" value="F:2,3-dihydroxy-2,3-dihydro-phenylpropionate dehydrogenase activity"/>
    <property type="evidence" value="ECO:0007669"/>
    <property type="project" value="UniProtKB-EC"/>
</dbReference>
<evidence type="ECO:0000313" key="2">
    <source>
        <dbReference type="EMBL" id="MPM45601.1"/>
    </source>
</evidence>
<dbReference type="EC" id="1.3.1.87" evidence="2"/>
<keyword evidence="2" id="KW-0560">Oxidoreductase</keyword>
<comment type="similarity">
    <text evidence="1">Belongs to the short-chain dehydrogenases/reductases (SDR) family.</text>
</comment>
<dbReference type="Pfam" id="PF00106">
    <property type="entry name" value="adh_short"/>
    <property type="match status" value="1"/>
</dbReference>
<gene>
    <name evidence="2" type="primary">hcaB_13</name>
    <name evidence="2" type="ORF">SDC9_92289</name>
</gene>
<dbReference type="InterPro" id="IPR020904">
    <property type="entry name" value="Sc_DH/Rdtase_CS"/>
</dbReference>
<comment type="caution">
    <text evidence="2">The sequence shown here is derived from an EMBL/GenBank/DDBJ whole genome shotgun (WGS) entry which is preliminary data.</text>
</comment>
<protein>
    <submittedName>
        <fullName evidence="2">3-phenylpropionate-dihydrodiol/cinnamic acid-dihydrodiol dehydrogenase</fullName>
        <ecNumber evidence="2">1.3.1.87</ecNumber>
    </submittedName>
</protein>
<accession>A0A645A047</accession>
<dbReference type="EMBL" id="VSSQ01010940">
    <property type="protein sequence ID" value="MPM45601.1"/>
    <property type="molecule type" value="Genomic_DNA"/>
</dbReference>
<name>A0A645A047_9ZZZZ</name>
<dbReference type="PANTHER" id="PTHR42760:SF105">
    <property type="entry name" value="SORBITOL-6-PHOSPHATE 2-DEHYDROGENASE"/>
    <property type="match status" value="1"/>
</dbReference>
<dbReference type="PRINTS" id="PR00080">
    <property type="entry name" value="SDRFAMILY"/>
</dbReference>